<dbReference type="GO" id="GO:0016747">
    <property type="term" value="F:acyltransferase activity, transferring groups other than amino-acyl groups"/>
    <property type="evidence" value="ECO:0007669"/>
    <property type="project" value="InterPro"/>
</dbReference>
<feature type="domain" description="N-acetyltransferase" evidence="4">
    <location>
        <begin position="2"/>
        <end position="144"/>
    </location>
</feature>
<evidence type="ECO:0000313" key="6">
    <source>
        <dbReference type="Proteomes" id="UP000533598"/>
    </source>
</evidence>
<evidence type="ECO:0000313" key="5">
    <source>
        <dbReference type="EMBL" id="MBB4679044.1"/>
    </source>
</evidence>
<dbReference type="SUPFAM" id="SSF55729">
    <property type="entry name" value="Acyl-CoA N-acyltransferases (Nat)"/>
    <property type="match status" value="1"/>
</dbReference>
<dbReference type="InterPro" id="IPR016181">
    <property type="entry name" value="Acyl_CoA_acyltransferase"/>
</dbReference>
<dbReference type="Pfam" id="PF00583">
    <property type="entry name" value="Acetyltransf_1"/>
    <property type="match status" value="1"/>
</dbReference>
<evidence type="ECO:0000256" key="2">
    <source>
        <dbReference type="ARBA" id="ARBA00023315"/>
    </source>
</evidence>
<dbReference type="PANTHER" id="PTHR43877">
    <property type="entry name" value="AMINOALKYLPHOSPHONATE N-ACETYLTRANSFERASE-RELATED-RELATED"/>
    <property type="match status" value="1"/>
</dbReference>
<gene>
    <name evidence="5" type="ORF">HNR67_005162</name>
</gene>
<evidence type="ECO:0000259" key="4">
    <source>
        <dbReference type="PROSITE" id="PS51186"/>
    </source>
</evidence>
<reference evidence="5 6" key="1">
    <citation type="submission" date="2020-08" db="EMBL/GenBank/DDBJ databases">
        <title>Sequencing the genomes of 1000 actinobacteria strains.</title>
        <authorList>
            <person name="Klenk H.-P."/>
        </authorList>
    </citation>
    <scope>NUCLEOTIDE SEQUENCE [LARGE SCALE GENOMIC DNA]</scope>
    <source>
        <strain evidence="5 6">DSM 44230</strain>
    </source>
</reference>
<dbReference type="RefSeq" id="WP_312988063.1">
    <property type="nucleotide sequence ID" value="NZ_BAAAUI010000046.1"/>
</dbReference>
<keyword evidence="1 5" id="KW-0808">Transferase</keyword>
<sequence>MTDIRPADPGQADELTELMHASSAYRGEYASILHEFRLTAADLSTEPTFVAMRAERPLGFYRLILDPPELDLLFVADHAQGLGLGARLLRHMLAEAARRGLTAVRIVSHPPAAEFYRRQGARQVRILPPSPPRVTWSRPEFTLPVPPAAGCTRPPAPPGS</sequence>
<protein>
    <submittedName>
        <fullName evidence="5">GNAT superfamily N-acetyltransferase</fullName>
    </submittedName>
</protein>
<feature type="region of interest" description="Disordered" evidence="3">
    <location>
        <begin position="138"/>
        <end position="160"/>
    </location>
</feature>
<dbReference type="InterPro" id="IPR050832">
    <property type="entry name" value="Bact_Acetyltransf"/>
</dbReference>
<dbReference type="PROSITE" id="PS51186">
    <property type="entry name" value="GNAT"/>
    <property type="match status" value="1"/>
</dbReference>
<keyword evidence="6" id="KW-1185">Reference proteome</keyword>
<name>A0A7W7FXK7_9PSEU</name>
<dbReference type="CDD" id="cd04301">
    <property type="entry name" value="NAT_SF"/>
    <property type="match status" value="1"/>
</dbReference>
<dbReference type="AlphaFoldDB" id="A0A7W7FXK7"/>
<keyword evidence="2" id="KW-0012">Acyltransferase</keyword>
<dbReference type="EMBL" id="JACHMH010000001">
    <property type="protein sequence ID" value="MBB4679044.1"/>
    <property type="molecule type" value="Genomic_DNA"/>
</dbReference>
<proteinExistence type="predicted"/>
<comment type="caution">
    <text evidence="5">The sequence shown here is derived from an EMBL/GenBank/DDBJ whole genome shotgun (WGS) entry which is preliminary data.</text>
</comment>
<accession>A0A7W7FXK7</accession>
<dbReference type="InterPro" id="IPR000182">
    <property type="entry name" value="GNAT_dom"/>
</dbReference>
<organism evidence="5 6">
    <name type="scientific">Crossiella cryophila</name>
    <dbReference type="NCBI Taxonomy" id="43355"/>
    <lineage>
        <taxon>Bacteria</taxon>
        <taxon>Bacillati</taxon>
        <taxon>Actinomycetota</taxon>
        <taxon>Actinomycetes</taxon>
        <taxon>Pseudonocardiales</taxon>
        <taxon>Pseudonocardiaceae</taxon>
        <taxon>Crossiella</taxon>
    </lineage>
</organism>
<dbReference type="Gene3D" id="3.40.630.30">
    <property type="match status" value="1"/>
</dbReference>
<evidence type="ECO:0000256" key="1">
    <source>
        <dbReference type="ARBA" id="ARBA00022679"/>
    </source>
</evidence>
<evidence type="ECO:0000256" key="3">
    <source>
        <dbReference type="SAM" id="MobiDB-lite"/>
    </source>
</evidence>
<dbReference type="Proteomes" id="UP000533598">
    <property type="component" value="Unassembled WGS sequence"/>
</dbReference>